<evidence type="ECO:0000256" key="6">
    <source>
        <dbReference type="ARBA" id="ARBA00022989"/>
    </source>
</evidence>
<comment type="similarity">
    <text evidence="2">Belongs to the binding-protein-dependent transport system permease family. FecCD subfamily.</text>
</comment>
<dbReference type="GO" id="GO:0005886">
    <property type="term" value="C:plasma membrane"/>
    <property type="evidence" value="ECO:0007669"/>
    <property type="project" value="UniProtKB-SubCell"/>
</dbReference>
<dbReference type="InterPro" id="IPR000522">
    <property type="entry name" value="ABC_transptr_permease_BtuC"/>
</dbReference>
<protein>
    <submittedName>
        <fullName evidence="8">Vtamin B12-transporter permease</fullName>
    </submittedName>
</protein>
<reference evidence="8 9" key="1">
    <citation type="submission" date="2016-11" db="EMBL/GenBank/DDBJ databases">
        <authorList>
            <person name="Jaros S."/>
            <person name="Januszkiewicz K."/>
            <person name="Wedrychowicz H."/>
        </authorList>
    </citation>
    <scope>NUCLEOTIDE SEQUENCE [LARGE SCALE GENOMIC DNA]</scope>
    <source>
        <strain evidence="8">NVI 5450</strain>
    </source>
</reference>
<dbReference type="STRING" id="80854.MVIS_3062"/>
<dbReference type="SUPFAM" id="SSF81345">
    <property type="entry name" value="ABC transporter involved in vitamin B12 uptake, BtuC"/>
    <property type="match status" value="1"/>
</dbReference>
<evidence type="ECO:0000256" key="7">
    <source>
        <dbReference type="ARBA" id="ARBA00023136"/>
    </source>
</evidence>
<dbReference type="AlphaFoldDB" id="A0A090IKZ5"/>
<organism evidence="8 9">
    <name type="scientific">Moritella viscosa</name>
    <dbReference type="NCBI Taxonomy" id="80854"/>
    <lineage>
        <taxon>Bacteria</taxon>
        <taxon>Pseudomonadati</taxon>
        <taxon>Pseudomonadota</taxon>
        <taxon>Gammaproteobacteria</taxon>
        <taxon>Alteromonadales</taxon>
        <taxon>Moritellaceae</taxon>
        <taxon>Moritella</taxon>
    </lineage>
</organism>
<dbReference type="GO" id="GO:0015889">
    <property type="term" value="P:cobalamin transport"/>
    <property type="evidence" value="ECO:0007669"/>
    <property type="project" value="TreeGrafter"/>
</dbReference>
<keyword evidence="3" id="KW-0813">Transport</keyword>
<keyword evidence="5" id="KW-0812">Transmembrane</keyword>
<dbReference type="PANTHER" id="PTHR30472">
    <property type="entry name" value="FERRIC ENTEROBACTIN TRANSPORT SYSTEM PERMEASE PROTEIN"/>
    <property type="match status" value="1"/>
</dbReference>
<dbReference type="RefSeq" id="WP_045111121.1">
    <property type="nucleotide sequence ID" value="NZ_CAWRBC010000133.1"/>
</dbReference>
<dbReference type="OrthoDB" id="9055647at2"/>
<dbReference type="InterPro" id="IPR037294">
    <property type="entry name" value="ABC_BtuC-like"/>
</dbReference>
<keyword evidence="4" id="KW-1003">Cell membrane</keyword>
<name>A0A090IKZ5_9GAMM</name>
<dbReference type="NCBIfam" id="NF003001">
    <property type="entry name" value="PRK03784.1"/>
    <property type="match status" value="1"/>
</dbReference>
<dbReference type="EMBL" id="FPLD01000086">
    <property type="protein sequence ID" value="SGZ07457.1"/>
    <property type="molecule type" value="Genomic_DNA"/>
</dbReference>
<evidence type="ECO:0000313" key="9">
    <source>
        <dbReference type="Proteomes" id="UP000183794"/>
    </source>
</evidence>
<proteinExistence type="inferred from homology"/>
<dbReference type="KEGG" id="mvs:MVIS_3062"/>
<accession>A0A090IKZ5</accession>
<evidence type="ECO:0000256" key="3">
    <source>
        <dbReference type="ARBA" id="ARBA00022448"/>
    </source>
</evidence>
<comment type="subcellular location">
    <subcellularLocation>
        <location evidence="1">Cell membrane</location>
        <topology evidence="1">Multi-pass membrane protein</topology>
    </subcellularLocation>
</comment>
<keyword evidence="7" id="KW-0472">Membrane</keyword>
<evidence type="ECO:0000256" key="4">
    <source>
        <dbReference type="ARBA" id="ARBA00022475"/>
    </source>
</evidence>
<evidence type="ECO:0000256" key="2">
    <source>
        <dbReference type="ARBA" id="ARBA00007935"/>
    </source>
</evidence>
<dbReference type="CDD" id="cd06550">
    <property type="entry name" value="TM_ABC_iron-siderophores_like"/>
    <property type="match status" value="1"/>
</dbReference>
<keyword evidence="6" id="KW-1133">Transmembrane helix</keyword>
<sequence>MIDLLKLQRASTLKSRSTLIFLFIFLIAVILISLASGRFNISVNDIFDGLSPLQQQVLFDLRFPRIVTAILVGAALAVAGCILQVLLANSLAEPGVIGISSFASLFAVLSIVFLDTLFPQWAGLQHYILPLSAFIGASLVTYLLYRVTKNNLPTTKILLLGVAIGIFSGAIMTWLLYFSDDSSMRQMLYWMMGNLAYGSELIYIAVIPLSFSFLWIMCRIDALNLLQFGELGAFQSGIDVPKLRIQLILCVAVLTGVSVSMAGVISFIGLVIPHILRILVTSQLRFLVPASALLGAAFLLLADLIARSMFATAELPVGAITASLGAPFFIYLLLRKQVV</sequence>
<evidence type="ECO:0000256" key="1">
    <source>
        <dbReference type="ARBA" id="ARBA00004651"/>
    </source>
</evidence>
<dbReference type="GO" id="GO:0022857">
    <property type="term" value="F:transmembrane transporter activity"/>
    <property type="evidence" value="ECO:0007669"/>
    <property type="project" value="InterPro"/>
</dbReference>
<dbReference type="PANTHER" id="PTHR30472:SF29">
    <property type="entry name" value="VITAMIN B12 IMPORT SYSTEM PERMEASE PROTEIN BTUC"/>
    <property type="match status" value="1"/>
</dbReference>
<dbReference type="Proteomes" id="UP000183794">
    <property type="component" value="Unassembled WGS sequence"/>
</dbReference>
<gene>
    <name evidence="8" type="ORF">NVI5450_3194</name>
</gene>
<dbReference type="HOGENOM" id="CLU_013016_0_3_6"/>
<evidence type="ECO:0000256" key="5">
    <source>
        <dbReference type="ARBA" id="ARBA00022692"/>
    </source>
</evidence>
<evidence type="ECO:0000313" key="8">
    <source>
        <dbReference type="EMBL" id="SGZ07457.1"/>
    </source>
</evidence>
<dbReference type="Pfam" id="PF01032">
    <property type="entry name" value="FecCD"/>
    <property type="match status" value="1"/>
</dbReference>
<dbReference type="Gene3D" id="1.10.3470.10">
    <property type="entry name" value="ABC transporter involved in vitamin B12 uptake, BtuC"/>
    <property type="match status" value="1"/>
</dbReference>
<dbReference type="PATRIC" id="fig|80854.5.peg.3244"/>
<dbReference type="FunFam" id="1.10.3470.10:FF:000001">
    <property type="entry name" value="Vitamin B12 ABC transporter permease BtuC"/>
    <property type="match status" value="1"/>
</dbReference>